<evidence type="ECO:0000256" key="2">
    <source>
        <dbReference type="ARBA" id="ARBA00022722"/>
    </source>
</evidence>
<dbReference type="RefSeq" id="WP_133426774.1">
    <property type="nucleotide sequence ID" value="NZ_JAPMJT010000004.1"/>
</dbReference>
<evidence type="ECO:0000259" key="6">
    <source>
        <dbReference type="Pfam" id="PF01850"/>
    </source>
</evidence>
<comment type="caution">
    <text evidence="7">The sequence shown here is derived from an EMBL/GenBank/DDBJ whole genome shotgun (WGS) entry which is preliminary data.</text>
</comment>
<dbReference type="AlphaFoldDB" id="A0A4R5WH32"/>
<feature type="domain" description="PIN" evidence="6">
    <location>
        <begin position="42"/>
        <end position="149"/>
    </location>
</feature>
<proteinExistence type="predicted"/>
<dbReference type="InterPro" id="IPR029060">
    <property type="entry name" value="PIN-like_dom_sf"/>
</dbReference>
<evidence type="ECO:0000256" key="1">
    <source>
        <dbReference type="ARBA" id="ARBA00022649"/>
    </source>
</evidence>
<organism evidence="7 8">
    <name type="scientific">Mycolicibacterium mucogenicum</name>
    <name type="common">Mycobacterium mucogenicum</name>
    <dbReference type="NCBI Taxonomy" id="56689"/>
    <lineage>
        <taxon>Bacteria</taxon>
        <taxon>Bacillati</taxon>
        <taxon>Actinomycetota</taxon>
        <taxon>Actinomycetes</taxon>
        <taxon>Mycobacteriales</taxon>
        <taxon>Mycobacteriaceae</taxon>
        <taxon>Mycolicibacterium</taxon>
    </lineage>
</organism>
<dbReference type="EMBL" id="SDLO01000008">
    <property type="protein sequence ID" value="TDK89598.1"/>
    <property type="molecule type" value="Genomic_DNA"/>
</dbReference>
<evidence type="ECO:0000313" key="8">
    <source>
        <dbReference type="Proteomes" id="UP000294929"/>
    </source>
</evidence>
<keyword evidence="5" id="KW-0460">Magnesium</keyword>
<dbReference type="Pfam" id="PF01850">
    <property type="entry name" value="PIN"/>
    <property type="match status" value="1"/>
</dbReference>
<evidence type="ECO:0000256" key="3">
    <source>
        <dbReference type="ARBA" id="ARBA00022723"/>
    </source>
</evidence>
<dbReference type="Proteomes" id="UP000294929">
    <property type="component" value="Unassembled WGS sequence"/>
</dbReference>
<protein>
    <submittedName>
        <fullName evidence="7">PIN domain-containing protein</fullName>
    </submittedName>
</protein>
<keyword evidence="1" id="KW-1277">Toxin-antitoxin system</keyword>
<sequence length="175" mass="19391">MAKAKSKAAVPPVIYPDACVYVDLLTKRTVLHPDTLQPRWQSAKALFDAVDDGRVVLATSSLIDAEVCCFSHIRDGGDDINDKLRGWFDSSDTRYAEVDRLLVRDAIRISTAIARQFPQAKQPNPADAVHIAAAARLEAEYLVTQDDGFPIGATIDGVRIRRPEKLWQPTVFDDD</sequence>
<dbReference type="GO" id="GO:0016787">
    <property type="term" value="F:hydrolase activity"/>
    <property type="evidence" value="ECO:0007669"/>
    <property type="project" value="UniProtKB-KW"/>
</dbReference>
<keyword evidence="3" id="KW-0479">Metal-binding</keyword>
<accession>A0A4R5WH32</accession>
<gene>
    <name evidence="7" type="ORF">EUA03_12515</name>
</gene>
<dbReference type="InterPro" id="IPR002716">
    <property type="entry name" value="PIN_dom"/>
</dbReference>
<reference evidence="7 8" key="1">
    <citation type="submission" date="2019-01" db="EMBL/GenBank/DDBJ databases">
        <title>High-quality-draft genome sequences of five non-tuberculosis mycobacteriaceae isolated from a nosocomial environment.</title>
        <authorList>
            <person name="Tiago I."/>
            <person name="Alarico S."/>
            <person name="Pereira S.G."/>
            <person name="Coelho C."/>
            <person name="Maranha A."/>
            <person name="Empadinhas N."/>
        </authorList>
    </citation>
    <scope>NUCLEOTIDE SEQUENCE [LARGE SCALE GENOMIC DNA]</scope>
    <source>
        <strain evidence="7 8">24AIII</strain>
    </source>
</reference>
<evidence type="ECO:0000256" key="5">
    <source>
        <dbReference type="ARBA" id="ARBA00022842"/>
    </source>
</evidence>
<keyword evidence="2" id="KW-0540">Nuclease</keyword>
<dbReference type="GO" id="GO:0046872">
    <property type="term" value="F:metal ion binding"/>
    <property type="evidence" value="ECO:0007669"/>
    <property type="project" value="UniProtKB-KW"/>
</dbReference>
<evidence type="ECO:0000256" key="4">
    <source>
        <dbReference type="ARBA" id="ARBA00022801"/>
    </source>
</evidence>
<keyword evidence="4" id="KW-0378">Hydrolase</keyword>
<evidence type="ECO:0000313" key="7">
    <source>
        <dbReference type="EMBL" id="TDK89598.1"/>
    </source>
</evidence>
<dbReference type="SUPFAM" id="SSF88723">
    <property type="entry name" value="PIN domain-like"/>
    <property type="match status" value="1"/>
</dbReference>
<dbReference type="GO" id="GO:0004518">
    <property type="term" value="F:nuclease activity"/>
    <property type="evidence" value="ECO:0007669"/>
    <property type="project" value="UniProtKB-KW"/>
</dbReference>
<name>A0A4R5WH32_MYCMU</name>